<dbReference type="Proteomes" id="UP000019491">
    <property type="component" value="Unassembled WGS sequence"/>
</dbReference>
<protein>
    <submittedName>
        <fullName evidence="1">Uncharacterized protein</fullName>
    </submittedName>
</protein>
<evidence type="ECO:0000313" key="2">
    <source>
        <dbReference type="Proteomes" id="UP000019491"/>
    </source>
</evidence>
<dbReference type="RefSeq" id="WP_037234224.1">
    <property type="nucleotide sequence ID" value="NZ_BAWF01000031.1"/>
</dbReference>
<evidence type="ECO:0000313" key="1">
    <source>
        <dbReference type="EMBL" id="GAF46527.1"/>
    </source>
</evidence>
<accession>X0Q5J7</accession>
<organism evidence="1 2">
    <name type="scientific">Rhodococcus wratislaviensis NBRC 100605</name>
    <dbReference type="NCBI Taxonomy" id="1219028"/>
    <lineage>
        <taxon>Bacteria</taxon>
        <taxon>Bacillati</taxon>
        <taxon>Actinomycetota</taxon>
        <taxon>Actinomycetes</taxon>
        <taxon>Mycobacteriales</taxon>
        <taxon>Nocardiaceae</taxon>
        <taxon>Rhodococcus</taxon>
    </lineage>
</organism>
<name>X0Q5J7_RHOWR</name>
<dbReference type="OrthoDB" id="4496336at2"/>
<comment type="caution">
    <text evidence="1">The sequence shown here is derived from an EMBL/GenBank/DDBJ whole genome shotgun (WGS) entry which is preliminary data.</text>
</comment>
<dbReference type="AlphaFoldDB" id="X0Q5J7"/>
<sequence length="472" mass="51532">MAIDIATLPAGLLEDEDFIAALQRPDVRIRLVHLASESALPGVTGWKGALPDTDVSVIAFDSVEGASTMGDAVEFGVSTSHDGEVQSVHRAHFFPAHVDFDIAEGVEDPLPKELRVRTAALAAAARALEARAVVTAMPTVDRADVAENDWIAICDPDGAIALIGHSLRMSGSRRISVTPDGRGTVRLRSLVGLYSTCIEAKVPFLRLMNFVAATGFQDQEVVTATRTADARLQRAARAVDDLLRALSRIENGELDDDSEEEISEAFDRELLYIMAAVDTLGRMHERCINTAVAKPRSSLHSRATFEKLIDPYYPDAPELPRLHDLQLILFFANQLRNYIHATRIDAVHAYTRDYGSGRTAVINLDVLPSRRDHAYNLGIWRAATEPTSPGPQPIVADLATMATALLESAFEFVNLYSFMVLKHTPVSAPSPALIFAKPMTVDGPLKARRVDQWIGRLFGWSVPALVPTVLVD</sequence>
<proteinExistence type="predicted"/>
<gene>
    <name evidence="1" type="ORF">RW1_031_01110</name>
</gene>
<reference evidence="1 2" key="1">
    <citation type="submission" date="2014-02" db="EMBL/GenBank/DDBJ databases">
        <title>Whole genome shotgun sequence of Rhodococcus wratislaviensis NBRC 100605.</title>
        <authorList>
            <person name="Hosoyama A."/>
            <person name="Tsuchikane K."/>
            <person name="Yoshida I."/>
            <person name="Ohji S."/>
            <person name="Ichikawa N."/>
            <person name="Yamazoe A."/>
            <person name="Fujita N."/>
        </authorList>
    </citation>
    <scope>NUCLEOTIDE SEQUENCE [LARGE SCALE GENOMIC DNA]</scope>
    <source>
        <strain evidence="1 2">NBRC 100605</strain>
    </source>
</reference>
<dbReference type="EMBL" id="BAWF01000031">
    <property type="protein sequence ID" value="GAF46527.1"/>
    <property type="molecule type" value="Genomic_DNA"/>
</dbReference>
<keyword evidence="2" id="KW-1185">Reference proteome</keyword>